<evidence type="ECO:0000259" key="14">
    <source>
        <dbReference type="Pfam" id="PF02096"/>
    </source>
</evidence>
<dbReference type="InterPro" id="IPR047196">
    <property type="entry name" value="YidC_ALB_C"/>
</dbReference>
<organism evidence="16 17">
    <name type="scientific">Massilia forsythiae</name>
    <dbReference type="NCBI Taxonomy" id="2728020"/>
    <lineage>
        <taxon>Bacteria</taxon>
        <taxon>Pseudomonadati</taxon>
        <taxon>Pseudomonadota</taxon>
        <taxon>Betaproteobacteria</taxon>
        <taxon>Burkholderiales</taxon>
        <taxon>Oxalobacteraceae</taxon>
        <taxon>Telluria group</taxon>
        <taxon>Massilia</taxon>
    </lineage>
</organism>
<dbReference type="NCBIfam" id="NF002352">
    <property type="entry name" value="PRK01318.1-3"/>
    <property type="match status" value="1"/>
</dbReference>
<evidence type="ECO:0000256" key="5">
    <source>
        <dbReference type="ARBA" id="ARBA00022475"/>
    </source>
</evidence>
<feature type="transmembrane region" description="Helical" evidence="13">
    <location>
        <begin position="7"/>
        <end position="26"/>
    </location>
</feature>
<dbReference type="KEGG" id="mfy:HH212_09515"/>
<evidence type="ECO:0000256" key="7">
    <source>
        <dbReference type="ARBA" id="ARBA00022927"/>
    </source>
</evidence>
<evidence type="ECO:0000259" key="15">
    <source>
        <dbReference type="Pfam" id="PF14849"/>
    </source>
</evidence>
<evidence type="ECO:0000256" key="10">
    <source>
        <dbReference type="ARBA" id="ARBA00023186"/>
    </source>
</evidence>
<evidence type="ECO:0000256" key="1">
    <source>
        <dbReference type="ARBA" id="ARBA00004429"/>
    </source>
</evidence>
<dbReference type="GO" id="GO:0005886">
    <property type="term" value="C:plasma membrane"/>
    <property type="evidence" value="ECO:0007669"/>
    <property type="project" value="UniProtKB-SubCell"/>
</dbReference>
<dbReference type="HAMAP" id="MF_01810">
    <property type="entry name" value="YidC_type1"/>
    <property type="match status" value="1"/>
</dbReference>
<feature type="transmembrane region" description="Helical" evidence="13">
    <location>
        <begin position="369"/>
        <end position="389"/>
    </location>
</feature>
<dbReference type="RefSeq" id="WP_170202264.1">
    <property type="nucleotide sequence ID" value="NZ_CP051685.1"/>
</dbReference>
<keyword evidence="5 13" id="KW-1003">Cell membrane</keyword>
<comment type="similarity">
    <text evidence="2 13">Belongs to the OXA1/ALB3/YidC family. Type 1 subfamily.</text>
</comment>
<comment type="subunit">
    <text evidence="13">Interacts with the Sec translocase complex via SecD. Specifically interacts with transmembrane segments of nascent integral membrane proteins during membrane integration.</text>
</comment>
<dbReference type="NCBIfam" id="TIGR03592">
    <property type="entry name" value="yidC_oxa1_cterm"/>
    <property type="match status" value="1"/>
</dbReference>
<dbReference type="GO" id="GO:0051205">
    <property type="term" value="P:protein insertion into membrane"/>
    <property type="evidence" value="ECO:0007669"/>
    <property type="project" value="TreeGrafter"/>
</dbReference>
<dbReference type="GO" id="GO:0015031">
    <property type="term" value="P:protein transport"/>
    <property type="evidence" value="ECO:0007669"/>
    <property type="project" value="UniProtKB-KW"/>
</dbReference>
<dbReference type="AlphaFoldDB" id="A0A7Z2VWL0"/>
<dbReference type="CDD" id="cd20070">
    <property type="entry name" value="5TM_YidC_Alb3"/>
    <property type="match status" value="1"/>
</dbReference>
<keyword evidence="6 13" id="KW-0812">Transmembrane</keyword>
<dbReference type="PRINTS" id="PR00701">
    <property type="entry name" value="60KDINNERMP"/>
</dbReference>
<dbReference type="InterPro" id="IPR019998">
    <property type="entry name" value="Membr_insert_YidC"/>
</dbReference>
<keyword evidence="8 13" id="KW-1133">Transmembrane helix</keyword>
<gene>
    <name evidence="13 16" type="primary">yidC</name>
    <name evidence="16" type="ORF">HH212_09515</name>
</gene>
<dbReference type="EMBL" id="CP051685">
    <property type="protein sequence ID" value="QJE00232.1"/>
    <property type="molecule type" value="Genomic_DNA"/>
</dbReference>
<reference evidence="16 17" key="1">
    <citation type="submission" date="2020-04" db="EMBL/GenBank/DDBJ databases">
        <title>Genome sequencing of novel species.</title>
        <authorList>
            <person name="Heo J."/>
            <person name="Kim S.-J."/>
            <person name="Kim J.-S."/>
            <person name="Hong S.-B."/>
            <person name="Kwon S.-W."/>
        </authorList>
    </citation>
    <scope>NUCLEOTIDE SEQUENCE [LARGE SCALE GENOMIC DNA]</scope>
    <source>
        <strain evidence="16 17">GN2-R2</strain>
    </source>
</reference>
<evidence type="ECO:0000256" key="8">
    <source>
        <dbReference type="ARBA" id="ARBA00022989"/>
    </source>
</evidence>
<evidence type="ECO:0000256" key="2">
    <source>
        <dbReference type="ARBA" id="ARBA00010527"/>
    </source>
</evidence>
<proteinExistence type="inferred from homology"/>
<evidence type="ECO:0000313" key="16">
    <source>
        <dbReference type="EMBL" id="QJE00232.1"/>
    </source>
</evidence>
<keyword evidence="10 13" id="KW-0143">Chaperone</keyword>
<comment type="subcellular location">
    <subcellularLocation>
        <location evidence="1">Cell inner membrane</location>
        <topology evidence="1">Multi-pass membrane protein</topology>
    </subcellularLocation>
    <subcellularLocation>
        <location evidence="13">Cell membrane</location>
        <topology evidence="13">Multi-pass membrane protein</topology>
    </subcellularLocation>
</comment>
<dbReference type="GO" id="GO:0032977">
    <property type="term" value="F:membrane insertase activity"/>
    <property type="evidence" value="ECO:0007669"/>
    <property type="project" value="InterPro"/>
</dbReference>
<evidence type="ECO:0000256" key="4">
    <source>
        <dbReference type="ARBA" id="ARBA00022448"/>
    </source>
</evidence>
<evidence type="ECO:0000256" key="13">
    <source>
        <dbReference type="HAMAP-Rule" id="MF_01810"/>
    </source>
</evidence>
<dbReference type="NCBIfam" id="TIGR03593">
    <property type="entry name" value="yidC_nterm"/>
    <property type="match status" value="1"/>
</dbReference>
<dbReference type="PANTHER" id="PTHR12428:SF65">
    <property type="entry name" value="CYTOCHROME C OXIDASE ASSEMBLY PROTEIN COX18, MITOCHONDRIAL"/>
    <property type="match status" value="1"/>
</dbReference>
<feature type="domain" description="Membrane insertase YidC/Oxa/ALB C-terminal" evidence="14">
    <location>
        <begin position="369"/>
        <end position="546"/>
    </location>
</feature>
<sequence length="552" mass="61355">MEINKRTILWIVFAISLVVLWNDWMVSTGRQSLFSPTQPAKVATAPAQQPAAVNDLPNAATPAAVPGATPVAGAPAPVRTEIVTVTTDVYKVDIDTAGGVIRRLELLKYRDKVDPTKNQVLFQNNNGRVYLAQTGLTGNSPAGLMPNHNTAFTVAPGPRTLDGNNQVQVVLDAEQGGVHLTKTFTFKRNDYVIDVRHDVKNVGTTAVSPSLYLQLQHDGSKPEGDTYFNSSYTGPTLYTSQDKYQKLTFEKIQKHTAEHSTKATDGWIAISQHFFVSAFIPADKLPRTIETVSYGNNLFAINTQLPLGTIQPGATLSNAARLYSGPQEETALEKVTPGLELVRDYGWATIIAKPIFWTMDQLHQMIGNWGWTIIAFTILIKLLFFPLSAAGYRSMAKMKTVTPKMQAIRERYKDDPVKMQQETMALYKTEKINPLGGCLPILVQMPVFLALYWVLQAAVEMRGASWGWVPDLTQKDPFFILPILYAISMFITQRLNPQPADPMQAKMMMFMPLAFSVIFLFFPAGLVLYWVVNNLISMAQQYVITKKFAPAK</sequence>
<evidence type="ECO:0000256" key="12">
    <source>
        <dbReference type="ARBA" id="ARBA00033342"/>
    </source>
</evidence>
<dbReference type="Gene3D" id="2.70.98.90">
    <property type="match status" value="1"/>
</dbReference>
<keyword evidence="9 13" id="KW-0472">Membrane</keyword>
<dbReference type="PANTHER" id="PTHR12428">
    <property type="entry name" value="OXA1"/>
    <property type="match status" value="1"/>
</dbReference>
<protein>
    <recommendedName>
        <fullName evidence="3 13">Membrane protein insertase YidC</fullName>
    </recommendedName>
    <alternativeName>
        <fullName evidence="12 13">Foldase YidC</fullName>
    </alternativeName>
    <alternativeName>
        <fullName evidence="11 13">Membrane integrase YidC</fullName>
    </alternativeName>
    <alternativeName>
        <fullName evidence="13">Membrane protein YidC</fullName>
    </alternativeName>
</protein>
<dbReference type="InterPro" id="IPR028053">
    <property type="entry name" value="Membr_insert_YidC_N"/>
</dbReference>
<name>A0A7Z2VWL0_9BURK</name>
<keyword evidence="7 13" id="KW-0653">Protein transport</keyword>
<feature type="transmembrane region" description="Helical" evidence="13">
    <location>
        <begin position="508"/>
        <end position="532"/>
    </location>
</feature>
<evidence type="ECO:0000313" key="17">
    <source>
        <dbReference type="Proteomes" id="UP000502415"/>
    </source>
</evidence>
<evidence type="ECO:0000256" key="9">
    <source>
        <dbReference type="ARBA" id="ARBA00023136"/>
    </source>
</evidence>
<keyword evidence="17" id="KW-1185">Reference proteome</keyword>
<evidence type="ECO:0000256" key="3">
    <source>
        <dbReference type="ARBA" id="ARBA00015325"/>
    </source>
</evidence>
<accession>A0A7Z2VWL0</accession>
<feature type="domain" description="Membrane insertase YidC N-terminal" evidence="15">
    <location>
        <begin position="83"/>
        <end position="357"/>
    </location>
</feature>
<dbReference type="InterPro" id="IPR001708">
    <property type="entry name" value="YidC/ALB3/OXA1/COX18"/>
</dbReference>
<dbReference type="CDD" id="cd19961">
    <property type="entry name" value="EcYidC-like_peri"/>
    <property type="match status" value="1"/>
</dbReference>
<dbReference type="PRINTS" id="PR01900">
    <property type="entry name" value="YIDCPROTEIN"/>
</dbReference>
<comment type="function">
    <text evidence="13">Required for the insertion and/or proper folding and/or complex formation of integral membrane proteins into the membrane. Involved in integration of membrane proteins that insert both dependently and independently of the Sec translocase complex, as well as at least some lipoproteins. Aids folding of multispanning membrane proteins.</text>
</comment>
<dbReference type="InterPro" id="IPR028055">
    <property type="entry name" value="YidC/Oxa/ALB_C"/>
</dbReference>
<dbReference type="Proteomes" id="UP000502415">
    <property type="component" value="Chromosome"/>
</dbReference>
<feature type="transmembrane region" description="Helical" evidence="13">
    <location>
        <begin position="438"/>
        <end position="458"/>
    </location>
</feature>
<keyword evidence="4 13" id="KW-0813">Transport</keyword>
<evidence type="ECO:0000256" key="11">
    <source>
        <dbReference type="ARBA" id="ARBA00033245"/>
    </source>
</evidence>
<dbReference type="InterPro" id="IPR038221">
    <property type="entry name" value="YidC_periplasmic_sf"/>
</dbReference>
<dbReference type="Pfam" id="PF02096">
    <property type="entry name" value="60KD_IMP"/>
    <property type="match status" value="1"/>
</dbReference>
<dbReference type="Pfam" id="PF14849">
    <property type="entry name" value="YidC_periplas"/>
    <property type="match status" value="1"/>
</dbReference>
<evidence type="ECO:0000256" key="6">
    <source>
        <dbReference type="ARBA" id="ARBA00022692"/>
    </source>
</evidence>